<evidence type="ECO:0000256" key="2">
    <source>
        <dbReference type="ARBA" id="ARBA00010617"/>
    </source>
</evidence>
<keyword evidence="5 8" id="KW-0560">Oxidoreductase</keyword>
<accession>K6VWZ0</accession>
<proteinExistence type="inferred from homology"/>
<dbReference type="Gene3D" id="1.10.630.10">
    <property type="entry name" value="Cytochrome P450"/>
    <property type="match status" value="1"/>
</dbReference>
<protein>
    <submittedName>
        <fullName evidence="9">Putative cytochrome P450</fullName>
    </submittedName>
</protein>
<organism evidence="9 10">
    <name type="scientific">Gordonia rhizosphera NBRC 16068</name>
    <dbReference type="NCBI Taxonomy" id="1108045"/>
    <lineage>
        <taxon>Bacteria</taxon>
        <taxon>Bacillati</taxon>
        <taxon>Actinomycetota</taxon>
        <taxon>Actinomycetes</taxon>
        <taxon>Mycobacteriales</taxon>
        <taxon>Gordoniaceae</taxon>
        <taxon>Gordonia</taxon>
    </lineage>
</organism>
<dbReference type="RefSeq" id="WP_006334897.1">
    <property type="nucleotide sequence ID" value="NZ_BAHC01000131.1"/>
</dbReference>
<dbReference type="AlphaFoldDB" id="K6VWZ0"/>
<dbReference type="PROSITE" id="PS00086">
    <property type="entry name" value="CYTOCHROME_P450"/>
    <property type="match status" value="1"/>
</dbReference>
<gene>
    <name evidence="9" type="ORF">GORHZ_131_00120</name>
</gene>
<dbReference type="GO" id="GO:0005506">
    <property type="term" value="F:iron ion binding"/>
    <property type="evidence" value="ECO:0007669"/>
    <property type="project" value="InterPro"/>
</dbReference>
<keyword evidence="3 8" id="KW-0349">Heme</keyword>
<dbReference type="PANTHER" id="PTHR46696:SF4">
    <property type="entry name" value="BIOTIN BIOSYNTHESIS CYTOCHROME P450"/>
    <property type="match status" value="1"/>
</dbReference>
<keyword evidence="10" id="KW-1185">Reference proteome</keyword>
<dbReference type="GO" id="GO:0036199">
    <property type="term" value="F:cholest-4-en-3-one 26-monooxygenase activity"/>
    <property type="evidence" value="ECO:0007669"/>
    <property type="project" value="TreeGrafter"/>
</dbReference>
<dbReference type="InterPro" id="IPR001128">
    <property type="entry name" value="Cyt_P450"/>
</dbReference>
<evidence type="ECO:0000313" key="9">
    <source>
        <dbReference type="EMBL" id="GAB91425.1"/>
    </source>
</evidence>
<evidence type="ECO:0000256" key="8">
    <source>
        <dbReference type="RuleBase" id="RU000461"/>
    </source>
</evidence>
<dbReference type="FunFam" id="1.10.630.10:FF:000018">
    <property type="entry name" value="Cytochrome P450 monooxygenase"/>
    <property type="match status" value="1"/>
</dbReference>
<dbReference type="PRINTS" id="PR00385">
    <property type="entry name" value="P450"/>
</dbReference>
<evidence type="ECO:0000256" key="6">
    <source>
        <dbReference type="ARBA" id="ARBA00023004"/>
    </source>
</evidence>
<dbReference type="SUPFAM" id="SSF48264">
    <property type="entry name" value="Cytochrome P450"/>
    <property type="match status" value="1"/>
</dbReference>
<comment type="cofactor">
    <cofactor evidence="1">
        <name>heme</name>
        <dbReference type="ChEBI" id="CHEBI:30413"/>
    </cofactor>
</comment>
<evidence type="ECO:0000256" key="1">
    <source>
        <dbReference type="ARBA" id="ARBA00001971"/>
    </source>
</evidence>
<dbReference type="eggNOG" id="COG2124">
    <property type="taxonomic scope" value="Bacteria"/>
</dbReference>
<comment type="caution">
    <text evidence="9">The sequence shown here is derived from an EMBL/GenBank/DDBJ whole genome shotgun (WGS) entry which is preliminary data.</text>
</comment>
<dbReference type="PANTHER" id="PTHR46696">
    <property type="entry name" value="P450, PUTATIVE (EUROFUNG)-RELATED"/>
    <property type="match status" value="1"/>
</dbReference>
<dbReference type="InterPro" id="IPR002397">
    <property type="entry name" value="Cyt_P450_B"/>
</dbReference>
<dbReference type="GO" id="GO:0020037">
    <property type="term" value="F:heme binding"/>
    <property type="evidence" value="ECO:0007669"/>
    <property type="project" value="InterPro"/>
</dbReference>
<dbReference type="PRINTS" id="PR00359">
    <property type="entry name" value="BP450"/>
</dbReference>
<evidence type="ECO:0000256" key="7">
    <source>
        <dbReference type="ARBA" id="ARBA00023033"/>
    </source>
</evidence>
<dbReference type="GO" id="GO:0006707">
    <property type="term" value="P:cholesterol catabolic process"/>
    <property type="evidence" value="ECO:0007669"/>
    <property type="project" value="TreeGrafter"/>
</dbReference>
<dbReference type="InterPro" id="IPR017972">
    <property type="entry name" value="Cyt_P450_CS"/>
</dbReference>
<name>K6VWZ0_9ACTN</name>
<sequence>MTTQLTPKTETRPDVDLADGAFYADREAAHSTYRWMRENEPVFVDRNGLIGIASHEALMAAERAPEIFCNAGGTRPGNVAMPFMMDMDDPEHLKRRKLVSAGFSRNRVRDMKDSIADLCDTIIDGVAERGECDFVRDVAAPLPMAVIGDMLGVPESDHALLLHWSDTLVEALSSTITDEQIQKTMNAFAAYSEYMSAMITDRQGTPRDDLVSIVVHARIDGDALSDEQMLHEALLLLVAGDETTRHALTGGVEQLLRTGEYGELVSDPSLIPTAVEEMLRWSSPVKNIQRTVTSDVDFFGTRLRAGDKCLLLFESANFDGVVFDDPDTFDLHREPNNHVAFGFGRHFCLGNQLARVELNAMMERLTQRIPDLRLADEQTLPLRAANFVSGLERMPVAFALSRPVG</sequence>
<evidence type="ECO:0000256" key="3">
    <source>
        <dbReference type="ARBA" id="ARBA00022617"/>
    </source>
</evidence>
<comment type="similarity">
    <text evidence="2 8">Belongs to the cytochrome P450 family.</text>
</comment>
<evidence type="ECO:0000313" key="10">
    <source>
        <dbReference type="Proteomes" id="UP000008363"/>
    </source>
</evidence>
<dbReference type="GO" id="GO:0008395">
    <property type="term" value="F:steroid hydroxylase activity"/>
    <property type="evidence" value="ECO:0007669"/>
    <property type="project" value="TreeGrafter"/>
</dbReference>
<dbReference type="STRING" id="1108045.GORHZ_131_00120"/>
<dbReference type="Pfam" id="PF00067">
    <property type="entry name" value="p450"/>
    <property type="match status" value="1"/>
</dbReference>
<keyword evidence="7 8" id="KW-0503">Monooxygenase</keyword>
<keyword evidence="6 8" id="KW-0408">Iron</keyword>
<evidence type="ECO:0000256" key="5">
    <source>
        <dbReference type="ARBA" id="ARBA00023002"/>
    </source>
</evidence>
<dbReference type="EMBL" id="BAHC01000131">
    <property type="protein sequence ID" value="GAB91425.1"/>
    <property type="molecule type" value="Genomic_DNA"/>
</dbReference>
<evidence type="ECO:0000256" key="4">
    <source>
        <dbReference type="ARBA" id="ARBA00022723"/>
    </source>
</evidence>
<keyword evidence="4 8" id="KW-0479">Metal-binding</keyword>
<dbReference type="InterPro" id="IPR036396">
    <property type="entry name" value="Cyt_P450_sf"/>
</dbReference>
<dbReference type="Proteomes" id="UP000008363">
    <property type="component" value="Unassembled WGS sequence"/>
</dbReference>
<reference evidence="9 10" key="1">
    <citation type="submission" date="2012-08" db="EMBL/GenBank/DDBJ databases">
        <title>Whole genome shotgun sequence of Gordonia rhizosphera NBRC 16068.</title>
        <authorList>
            <person name="Takarada H."/>
            <person name="Isaki S."/>
            <person name="Hosoyama A."/>
            <person name="Tsuchikane K."/>
            <person name="Katsumata H."/>
            <person name="Baba S."/>
            <person name="Ohji S."/>
            <person name="Yamazaki S."/>
            <person name="Fujita N."/>
        </authorList>
    </citation>
    <scope>NUCLEOTIDE SEQUENCE [LARGE SCALE GENOMIC DNA]</scope>
    <source>
        <strain evidence="9 10">NBRC 16068</strain>
    </source>
</reference>
<dbReference type="CDD" id="cd11033">
    <property type="entry name" value="CYP142-like"/>
    <property type="match status" value="1"/>
</dbReference>